<accession>A0ABV9NW46</accession>
<comment type="similarity">
    <text evidence="1">Belongs to the FtsK/SpoIIIE/SftA family.</text>
</comment>
<feature type="domain" description="FtsK" evidence="8">
    <location>
        <begin position="465"/>
        <end position="651"/>
    </location>
</feature>
<dbReference type="InterPro" id="IPR027417">
    <property type="entry name" value="P-loop_NTPase"/>
</dbReference>
<evidence type="ECO:0000259" key="8">
    <source>
        <dbReference type="PROSITE" id="PS50901"/>
    </source>
</evidence>
<evidence type="ECO:0000256" key="1">
    <source>
        <dbReference type="ARBA" id="ARBA00006474"/>
    </source>
</evidence>
<evidence type="ECO:0000313" key="9">
    <source>
        <dbReference type="EMBL" id="MFC4737588.1"/>
    </source>
</evidence>
<evidence type="ECO:0000256" key="7">
    <source>
        <dbReference type="SAM" id="MobiDB-lite"/>
    </source>
</evidence>
<evidence type="ECO:0000313" key="10">
    <source>
        <dbReference type="Proteomes" id="UP001595896"/>
    </source>
</evidence>
<keyword evidence="4 6" id="KW-0067">ATP-binding</keyword>
<keyword evidence="3" id="KW-0159">Chromosome partition</keyword>
<dbReference type="SMART" id="SM00843">
    <property type="entry name" value="Ftsk_gamma"/>
    <property type="match status" value="1"/>
</dbReference>
<dbReference type="CDD" id="cd01127">
    <property type="entry name" value="TrwB_TraG_TraD_VirD4"/>
    <property type="match status" value="1"/>
</dbReference>
<dbReference type="PROSITE" id="PS50901">
    <property type="entry name" value="FTSK"/>
    <property type="match status" value="1"/>
</dbReference>
<dbReference type="Pfam" id="PF01580">
    <property type="entry name" value="FtsK_SpoIIIE"/>
    <property type="match status" value="1"/>
</dbReference>
<dbReference type="InterPro" id="IPR050206">
    <property type="entry name" value="FtsK/SpoIIIE/SftA"/>
</dbReference>
<dbReference type="InterPro" id="IPR041027">
    <property type="entry name" value="FtsK_alpha"/>
</dbReference>
<dbReference type="InterPro" id="IPR003593">
    <property type="entry name" value="AAA+_ATPase"/>
</dbReference>
<proteinExistence type="inferred from homology"/>
<evidence type="ECO:0000256" key="3">
    <source>
        <dbReference type="ARBA" id="ARBA00022829"/>
    </source>
</evidence>
<feature type="compositionally biased region" description="Basic and acidic residues" evidence="7">
    <location>
        <begin position="1"/>
        <end position="93"/>
    </location>
</feature>
<dbReference type="Gene3D" id="3.40.50.300">
    <property type="entry name" value="P-loop containing nucleotide triphosphate hydrolases"/>
    <property type="match status" value="1"/>
</dbReference>
<protein>
    <submittedName>
        <fullName evidence="9">DNA translocase FtsK</fullName>
    </submittedName>
</protein>
<dbReference type="Proteomes" id="UP001595896">
    <property type="component" value="Unassembled WGS sequence"/>
</dbReference>
<dbReference type="PANTHER" id="PTHR22683">
    <property type="entry name" value="SPORULATION PROTEIN RELATED"/>
    <property type="match status" value="1"/>
</dbReference>
<evidence type="ECO:0000256" key="4">
    <source>
        <dbReference type="ARBA" id="ARBA00022840"/>
    </source>
</evidence>
<feature type="compositionally biased region" description="Basic and acidic residues" evidence="7">
    <location>
        <begin position="776"/>
        <end position="785"/>
    </location>
</feature>
<feature type="compositionally biased region" description="Acidic residues" evidence="7">
    <location>
        <begin position="215"/>
        <end position="225"/>
    </location>
</feature>
<dbReference type="PANTHER" id="PTHR22683:SF42">
    <property type="entry name" value="DNA TRANSLOCASE SFTA"/>
    <property type="match status" value="1"/>
</dbReference>
<feature type="compositionally biased region" description="Basic and acidic residues" evidence="7">
    <location>
        <begin position="271"/>
        <end position="280"/>
    </location>
</feature>
<dbReference type="Pfam" id="PF09397">
    <property type="entry name" value="FtsK_gamma"/>
    <property type="match status" value="1"/>
</dbReference>
<evidence type="ECO:0000256" key="6">
    <source>
        <dbReference type="PROSITE-ProRule" id="PRU00289"/>
    </source>
</evidence>
<dbReference type="SUPFAM" id="SSF52540">
    <property type="entry name" value="P-loop containing nucleoside triphosphate hydrolases"/>
    <property type="match status" value="1"/>
</dbReference>
<dbReference type="Pfam" id="PF17854">
    <property type="entry name" value="FtsK_alpha"/>
    <property type="match status" value="1"/>
</dbReference>
<dbReference type="InterPro" id="IPR018541">
    <property type="entry name" value="Ftsk_gamma"/>
</dbReference>
<dbReference type="SUPFAM" id="SSF46785">
    <property type="entry name" value="Winged helix' DNA-binding domain"/>
    <property type="match status" value="1"/>
</dbReference>
<reference evidence="10" key="1">
    <citation type="journal article" date="2019" name="Int. J. Syst. Evol. Microbiol.">
        <title>The Global Catalogue of Microorganisms (GCM) 10K type strain sequencing project: providing services to taxonomists for standard genome sequencing and annotation.</title>
        <authorList>
            <consortium name="The Broad Institute Genomics Platform"/>
            <consortium name="The Broad Institute Genome Sequencing Center for Infectious Disease"/>
            <person name="Wu L."/>
            <person name="Ma J."/>
        </authorList>
    </citation>
    <scope>NUCLEOTIDE SEQUENCE [LARGE SCALE GENOMIC DNA]</scope>
    <source>
        <strain evidence="10">JCM 12165</strain>
    </source>
</reference>
<dbReference type="Gene3D" id="3.30.980.40">
    <property type="match status" value="1"/>
</dbReference>
<evidence type="ECO:0000256" key="5">
    <source>
        <dbReference type="ARBA" id="ARBA00023125"/>
    </source>
</evidence>
<sequence>MREWMFGVDDRTERPPREFQKLEKQERRRQIPELGEVKMQHYYPKEKRNTAEPLKPLERKKTKTESKPPARNKPKTEAKPPEERPAWRKQPLEKRRRSSGSEEQAVPKPPKKRPDVYSRGPFKAQEIPSPIYGLQLQRERVKRRREALYPSAAHEVEAEGQTLEQLGVPKAEQPAELPATEQPEGLPDVAEGYGEQLIKAKDEASADRAKNELADAVEEVYEAEEIVPAPGPDQEEPAVSGVEPVRAAAEPVPPAEPKRSASEQSDWKAGLSREERKQLKEAASAPPPQKERRKPEVQSVRRKQEDAKVPFNVMMQPSDKRKARKHDEGYQKPELHLLSIPPKRDENLDSWAGETAQKLNETMAYFRVRAEVVTYTSGPSVTRFELQPEPGVKINKIVQLTDDLKRSLAATEIRIEAPIPGKTTVGIEVPNPSAVPVMLRTILRDNAFREAGSPLTVALGMDIGGNAITTDIGSMPHGLIAGTTGSGKSVCVNSMLLSLLYKASPDEVRLLLIDPKMVELAPFNDVPHLAAPVITDTKEATAALKWAVEEMERRYQLFAKTGSRDLERYNNKAEKKLPRLVIVVDELADLMMVAPQEVEDAICRIAQKARACGIHLLVATQRPSVDVITGLIKANIPSRIAFSVSSSADSRTILDSGGAERLLGKGDMLFHPNSLPKPMRIQGTFVTDDEIDRVIQHTSAMKKPEPLFDPAEIREQQDSASSGDELYEEAVSFVAERQSASTSLLQRRFQIGYNRAARLIDDMESQGIVSPAKGSRPRDVYTSEV</sequence>
<comment type="caution">
    <text evidence="9">The sequence shown here is derived from an EMBL/GenBank/DDBJ whole genome shotgun (WGS) entry which is preliminary data.</text>
</comment>
<keyword evidence="5" id="KW-0238">DNA-binding</keyword>
<dbReference type="SMART" id="SM00382">
    <property type="entry name" value="AAA"/>
    <property type="match status" value="1"/>
</dbReference>
<feature type="compositionally biased region" description="Basic and acidic residues" evidence="7">
    <location>
        <begin position="198"/>
        <end position="213"/>
    </location>
</feature>
<feature type="binding site" evidence="6">
    <location>
        <begin position="482"/>
        <end position="489"/>
    </location>
    <ligand>
        <name>ATP</name>
        <dbReference type="ChEBI" id="CHEBI:30616"/>
    </ligand>
</feature>
<feature type="region of interest" description="Disordered" evidence="7">
    <location>
        <begin position="764"/>
        <end position="785"/>
    </location>
</feature>
<dbReference type="InterPro" id="IPR002543">
    <property type="entry name" value="FtsK_dom"/>
</dbReference>
<evidence type="ECO:0000256" key="2">
    <source>
        <dbReference type="ARBA" id="ARBA00022741"/>
    </source>
</evidence>
<gene>
    <name evidence="9" type="ORF">ACFO4L_13375</name>
</gene>
<dbReference type="InterPro" id="IPR036388">
    <property type="entry name" value="WH-like_DNA-bd_sf"/>
</dbReference>
<dbReference type="InterPro" id="IPR036390">
    <property type="entry name" value="WH_DNA-bd_sf"/>
</dbReference>
<keyword evidence="10" id="KW-1185">Reference proteome</keyword>
<name>A0ABV9NW46_9BACI</name>
<keyword evidence="2 6" id="KW-0547">Nucleotide-binding</keyword>
<feature type="region of interest" description="Disordered" evidence="7">
    <location>
        <begin position="1"/>
        <end position="309"/>
    </location>
</feature>
<organism evidence="9 10">
    <name type="scientific">Bacillus daqingensis</name>
    <dbReference type="NCBI Taxonomy" id="872396"/>
    <lineage>
        <taxon>Bacteria</taxon>
        <taxon>Bacillati</taxon>
        <taxon>Bacillota</taxon>
        <taxon>Bacilli</taxon>
        <taxon>Bacillales</taxon>
        <taxon>Bacillaceae</taxon>
        <taxon>Bacillus</taxon>
    </lineage>
</organism>
<dbReference type="Gene3D" id="1.10.10.10">
    <property type="entry name" value="Winged helix-like DNA-binding domain superfamily/Winged helix DNA-binding domain"/>
    <property type="match status" value="1"/>
</dbReference>
<dbReference type="EMBL" id="JBHSGK010000013">
    <property type="protein sequence ID" value="MFC4737588.1"/>
    <property type="molecule type" value="Genomic_DNA"/>
</dbReference>